<dbReference type="Gene3D" id="1.10.520.10">
    <property type="match status" value="3"/>
</dbReference>
<feature type="binding site" evidence="20">
    <location>
        <position position="73"/>
    </location>
    <ligand>
        <name>Ca(2+)</name>
        <dbReference type="ChEBI" id="CHEBI:29108"/>
        <label>1</label>
    </ligand>
</feature>
<evidence type="ECO:0000256" key="13">
    <source>
        <dbReference type="ARBA" id="ARBA00023004"/>
    </source>
</evidence>
<comment type="subcellular location">
    <subcellularLocation>
        <location evidence="3">Secreted</location>
    </subcellularLocation>
</comment>
<evidence type="ECO:0000256" key="12">
    <source>
        <dbReference type="ARBA" id="ARBA00023002"/>
    </source>
</evidence>
<keyword evidence="8" id="KW-0349">Heme</keyword>
<dbReference type="GO" id="GO:0005576">
    <property type="term" value="C:extracellular region"/>
    <property type="evidence" value="ECO:0007669"/>
    <property type="project" value="UniProtKB-SubCell"/>
</dbReference>
<keyword evidence="7" id="KW-0575">Peroxidase</keyword>
<evidence type="ECO:0000313" key="26">
    <source>
        <dbReference type="Proteomes" id="UP001341281"/>
    </source>
</evidence>
<evidence type="ECO:0000259" key="24">
    <source>
        <dbReference type="PROSITE" id="PS50873"/>
    </source>
</evidence>
<dbReference type="InterPro" id="IPR019793">
    <property type="entry name" value="Peroxidases_heam-ligand_BS"/>
</dbReference>
<feature type="binding site" evidence="20">
    <location>
        <position position="193"/>
    </location>
    <ligand>
        <name>Ca(2+)</name>
        <dbReference type="ChEBI" id="CHEBI:29108"/>
        <label>2</label>
    </ligand>
</feature>
<feature type="disulfide bond" evidence="22">
    <location>
        <begin position="67"/>
        <end position="72"/>
    </location>
</feature>
<feature type="domain" description="Plant heme peroxidase family profile" evidence="24">
    <location>
        <begin position="1200"/>
        <end position="1494"/>
    </location>
</feature>
<evidence type="ECO:0000256" key="8">
    <source>
        <dbReference type="ARBA" id="ARBA00022617"/>
    </source>
</evidence>
<dbReference type="EC" id="1.11.1.7" evidence="5"/>
<protein>
    <recommendedName>
        <fullName evidence="5">peroxidase</fullName>
        <ecNumber evidence="5">1.11.1.7</ecNumber>
    </recommendedName>
</protein>
<dbReference type="FunFam" id="1.10.420.10:FF:000001">
    <property type="entry name" value="Peroxidase"/>
    <property type="match status" value="3"/>
</dbReference>
<evidence type="ECO:0000256" key="6">
    <source>
        <dbReference type="ARBA" id="ARBA00022525"/>
    </source>
</evidence>
<feature type="binding site" evidence="19">
    <location>
        <position position="162"/>
    </location>
    <ligand>
        <name>substrate</name>
    </ligand>
</feature>
<dbReference type="Pfam" id="PF00141">
    <property type="entry name" value="peroxidase"/>
    <property type="match status" value="4"/>
</dbReference>
<dbReference type="InterPro" id="IPR002016">
    <property type="entry name" value="Haem_peroxidase"/>
</dbReference>
<feature type="binding site" evidence="20">
    <location>
        <position position="69"/>
    </location>
    <ligand>
        <name>Ca(2+)</name>
        <dbReference type="ChEBI" id="CHEBI:29108"/>
        <label>1</label>
    </ligand>
</feature>
<keyword evidence="11 20" id="KW-0106">Calcium</keyword>
<dbReference type="EMBL" id="CP144749">
    <property type="protein sequence ID" value="WVZ77174.1"/>
    <property type="molecule type" value="Genomic_DNA"/>
</dbReference>
<dbReference type="PANTHER" id="PTHR31388">
    <property type="entry name" value="PEROXIDASE 72-RELATED"/>
    <property type="match status" value="1"/>
</dbReference>
<keyword evidence="26" id="KW-1185">Reference proteome</keyword>
<feature type="binding site" evidence="20">
    <location>
        <position position="242"/>
    </location>
    <ligand>
        <name>Ca(2+)</name>
        <dbReference type="ChEBI" id="CHEBI:29108"/>
        <label>2</label>
    </ligand>
</feature>
<evidence type="ECO:0000256" key="5">
    <source>
        <dbReference type="ARBA" id="ARBA00012313"/>
    </source>
</evidence>
<dbReference type="GO" id="GO:0046872">
    <property type="term" value="F:metal ion binding"/>
    <property type="evidence" value="ECO:0007669"/>
    <property type="project" value="UniProtKB-KW"/>
</dbReference>
<evidence type="ECO:0000256" key="18">
    <source>
        <dbReference type="PIRSR" id="PIRSR600823-1"/>
    </source>
</evidence>
<evidence type="ECO:0000256" key="22">
    <source>
        <dbReference type="PIRSR" id="PIRSR600823-5"/>
    </source>
</evidence>
<feature type="binding site" evidence="20">
    <location>
        <position position="87"/>
    </location>
    <ligand>
        <name>Ca(2+)</name>
        <dbReference type="ChEBI" id="CHEBI:29108"/>
        <label>1</label>
    </ligand>
</feature>
<feature type="binding site" evidence="20">
    <location>
        <position position="75"/>
    </location>
    <ligand>
        <name>Ca(2+)</name>
        <dbReference type="ChEBI" id="CHEBI:29108"/>
        <label>1</label>
    </ligand>
</feature>
<evidence type="ECO:0000256" key="11">
    <source>
        <dbReference type="ARBA" id="ARBA00022837"/>
    </source>
</evidence>
<comment type="similarity">
    <text evidence="4">Belongs to the peroxidase family. Ascorbate peroxidase subfamily.</text>
</comment>
<dbReference type="Gene3D" id="1.10.420.10">
    <property type="entry name" value="Peroxidase, domain 2"/>
    <property type="match status" value="4"/>
</dbReference>
<keyword evidence="15" id="KW-0325">Glycoprotein</keyword>
<evidence type="ECO:0000256" key="4">
    <source>
        <dbReference type="ARBA" id="ARBA00006873"/>
    </source>
</evidence>
<dbReference type="FunFam" id="1.10.520.10:FF:000009">
    <property type="entry name" value="Peroxidase"/>
    <property type="match status" value="3"/>
</dbReference>
<dbReference type="Proteomes" id="UP001341281">
    <property type="component" value="Chromosome 05"/>
</dbReference>
<feature type="binding site" description="axial binding residue" evidence="20">
    <location>
        <position position="192"/>
    </location>
    <ligand>
        <name>heme b</name>
        <dbReference type="ChEBI" id="CHEBI:60344"/>
    </ligand>
    <ligandPart>
        <name>Fe</name>
        <dbReference type="ChEBI" id="CHEBI:18248"/>
    </ligandPart>
</feature>
<dbReference type="GO" id="GO:0020037">
    <property type="term" value="F:heme binding"/>
    <property type="evidence" value="ECO:0007669"/>
    <property type="project" value="InterPro"/>
</dbReference>
<keyword evidence="16" id="KW-0873">Pyrrolidone carboxylic acid</keyword>
<keyword evidence="10 23" id="KW-0732">Signal</keyword>
<dbReference type="Pfam" id="PF26138">
    <property type="entry name" value="DUF8040"/>
    <property type="match status" value="1"/>
</dbReference>
<evidence type="ECO:0000256" key="3">
    <source>
        <dbReference type="ARBA" id="ARBA00004613"/>
    </source>
</evidence>
<evidence type="ECO:0000256" key="17">
    <source>
        <dbReference type="ARBA" id="ARBA00023324"/>
    </source>
</evidence>
<gene>
    <name evidence="25" type="ORF">U9M48_025069</name>
</gene>
<keyword evidence="9 20" id="KW-0479">Metal-binding</keyword>
<feature type="binding site" evidence="20">
    <location>
        <position position="66"/>
    </location>
    <ligand>
        <name>Ca(2+)</name>
        <dbReference type="ChEBI" id="CHEBI:29108"/>
        <label>1</label>
    </ligand>
</feature>
<evidence type="ECO:0000256" key="21">
    <source>
        <dbReference type="PIRSR" id="PIRSR600823-4"/>
    </source>
</evidence>
<comment type="catalytic activity">
    <reaction evidence="1">
        <text>2 a phenolic donor + H2O2 = 2 a phenolic radical donor + 2 H2O</text>
        <dbReference type="Rhea" id="RHEA:56136"/>
        <dbReference type="ChEBI" id="CHEBI:15377"/>
        <dbReference type="ChEBI" id="CHEBI:16240"/>
        <dbReference type="ChEBI" id="CHEBI:139520"/>
        <dbReference type="ChEBI" id="CHEBI:139521"/>
        <dbReference type="EC" id="1.11.1.7"/>
    </reaction>
</comment>
<feature type="domain" description="Plant heme peroxidase family profile" evidence="24">
    <location>
        <begin position="843"/>
        <end position="1137"/>
    </location>
</feature>
<comment type="cofactor">
    <cofactor evidence="20">
        <name>heme b</name>
        <dbReference type="ChEBI" id="CHEBI:60344"/>
    </cofactor>
    <text evidence="20">Binds 1 heme b (iron(II)-protoporphyrin IX) group per subunit.</text>
</comment>
<dbReference type="InterPro" id="IPR019794">
    <property type="entry name" value="Peroxidases_AS"/>
</dbReference>
<dbReference type="PANTHER" id="PTHR31388:SF45">
    <property type="entry name" value="PEROXIDASE"/>
    <property type="match status" value="1"/>
</dbReference>
<dbReference type="GO" id="GO:0006979">
    <property type="term" value="P:response to oxidative stress"/>
    <property type="evidence" value="ECO:0007669"/>
    <property type="project" value="InterPro"/>
</dbReference>
<keyword evidence="13 20" id="KW-0408">Iron</keyword>
<dbReference type="PROSITE" id="PS00436">
    <property type="entry name" value="PEROXIDASE_2"/>
    <property type="match status" value="3"/>
</dbReference>
<dbReference type="PRINTS" id="PR00458">
    <property type="entry name" value="PEROXIDASE"/>
</dbReference>
<evidence type="ECO:0000256" key="2">
    <source>
        <dbReference type="ARBA" id="ARBA00001968"/>
    </source>
</evidence>
<evidence type="ECO:0000256" key="16">
    <source>
        <dbReference type="ARBA" id="ARBA00023283"/>
    </source>
</evidence>
<evidence type="ECO:0000313" key="25">
    <source>
        <dbReference type="EMBL" id="WVZ77174.1"/>
    </source>
</evidence>
<feature type="chain" id="PRO_5042882371" description="peroxidase" evidence="23">
    <location>
        <begin position="24"/>
        <end position="1495"/>
    </location>
</feature>
<comment type="cofactor">
    <cofactor evidence="20">
        <name>Ca(2+)</name>
        <dbReference type="ChEBI" id="CHEBI:29108"/>
    </cofactor>
    <text evidence="20">Binds 2 calcium ions per subunit.</text>
</comment>
<keyword evidence="12" id="KW-0560">Oxidoreductase</keyword>
<evidence type="ECO:0000256" key="10">
    <source>
        <dbReference type="ARBA" id="ARBA00022729"/>
    </source>
</evidence>
<name>A0AAQ3TN27_PASNO</name>
<dbReference type="FunFam" id="1.10.420.10:FF:000006">
    <property type="entry name" value="Peroxidase"/>
    <property type="match status" value="1"/>
</dbReference>
<evidence type="ECO:0000256" key="1">
    <source>
        <dbReference type="ARBA" id="ARBA00000189"/>
    </source>
</evidence>
<reference evidence="25 26" key="1">
    <citation type="submission" date="2024-02" db="EMBL/GenBank/DDBJ databases">
        <title>High-quality chromosome-scale genome assembly of Pensacola bahiagrass (Paspalum notatum Flugge var. saurae).</title>
        <authorList>
            <person name="Vega J.M."/>
            <person name="Podio M."/>
            <person name="Orjuela J."/>
            <person name="Siena L.A."/>
            <person name="Pessino S.C."/>
            <person name="Combes M.C."/>
            <person name="Mariac C."/>
            <person name="Albertini E."/>
            <person name="Pupilli F."/>
            <person name="Ortiz J.P.A."/>
            <person name="Leblanc O."/>
        </authorList>
    </citation>
    <scope>NUCLEOTIDE SEQUENCE [LARGE SCALE GENOMIC DNA]</scope>
    <source>
        <strain evidence="25">R1</strain>
        <tissue evidence="25">Leaf</tissue>
    </source>
</reference>
<sequence>MVASFRTWHCLLALLLLPLAAHGQLSPTFYATTCPTLELIVRATMIKALLAERRMGASLIRLFFHDCFVQGCDGSILLDDVGSFVGEKGAGPNVNSVRGFDVIDQIKANVELLCPGVVSCADIVALAARDGTFLLGGPTWAVPLGRRDSTTASLSLANTDLPSPASSLATLVSAFGNKGLSAHDMTALSGAHTVGFAQCQNFRAHIYNDTDIDAAFAALRRANCPAASGSGDTTLAPLDVQTQLAFDNAYYRNLLAQRALLHSDQELFNGGSQDALVQQYGSNSALFFSDFAAAMIKMGNISPLTGTAGQIRANCRNDFSTGFLWERGLLQDTIHMCVEQQVAMFLNTVGHNLRNRVVGTNFDRSGETVSRYFNKVLHAVGELRNEFITPPSSTTPTKISRNPRWDPYFKDCIGAIDGTHIRASVSKDMEPSFRGRKAHTTQNVMAAVDFDLWFTFVLAGWEGTAHDALVLQDALERANGLRVPQGKFYLVDAGYGAKLGFLPPFRGVRYHLNEWGNNPVQNEKELFNFRHSSLRVTVECAFGSLKRRFKILNDATPFFPFPTQTLWLLAALSTIGLYKMALSGPTWAVPLGRRDTRTASQSAANSNLPSPSSSAATLVSAFASKGLDSRDLVALSGAHTIGAARCATFRSRVYNDTNINAGFAAKRRQICGAQPGGTDGNLAPLDAMSSVKFDNGYFRNLVAQFGLLHSDQELFGGGAVDSVTAGYARNGAAFARDFVTAMPAHWRQRRDPRQLPEAQLGHRSAADWTGLDDWRRTDGGACGPIAYRRLLPPTAAARDGSGQVRPGCSRSFARACTMAAARLLLLAAALALLACGGPRAGAQLSAGFYSAACPAVHGVVRQAMSQAVANDSRSAAAVLRLFFHDCFVNGCDASLLLDDTPTTPGEKGAGANAAGSTFGFDLIDAIKTQVEAACPATVSCADILALAARDSVNLLGGPSWAVPLGRRDATFPNATGAATDLPGPGSGLAALVAAFTAKGLTSRDLAALSGAHTVGMARCASFRTRVYCDDDVAASFAAQRRQGCPASGGDDALAPLDAATPADFDNGYYQNLVAGAGLLHSDQELFSNGPLDSLVRLYSTNGAAFSSDFAASMVRLGNVAPLTGTDGEIRLDCRKLHSVVCSASASSSSSTDCDCGRARQVRPGCSRSARACTMAAARLLLLAAAALALLACGGPRAGAQLSAGFYSAACPAVHGVVRQAMSQAVMNDSRSGAAVLRLFFHDCFVNGCDASLLLDDTPTTPGEKGAGANAGGSTFGFDIIDAIKTQVEAACPATVSCADILALAARDSVNLLGGPSWAVPLGRRDATFPNATGAATDLPGPGSGLAALVAAFAAKGLTSRDLAALSGAHTVGMARCASFRTRVYCDDDVAASFAAQRRQGCPASGGDDALAPLDAATPADFDNGYYQNLVAGAGLLHSDQELFSNGPLDSLVRLYSTNGAAFSSDFAASMVRLGNVAPLTGTDGEIRLDCRKVNS</sequence>
<dbReference type="InterPro" id="IPR058353">
    <property type="entry name" value="DUF8040"/>
</dbReference>
<feature type="binding site" evidence="20">
    <location>
        <position position="239"/>
    </location>
    <ligand>
        <name>Ca(2+)</name>
        <dbReference type="ChEBI" id="CHEBI:29108"/>
        <label>2</label>
    </ligand>
</feature>
<dbReference type="CDD" id="cd00693">
    <property type="entry name" value="secretory_peroxidase"/>
    <property type="match status" value="3"/>
</dbReference>
<dbReference type="InterPro" id="IPR033905">
    <property type="entry name" value="Secretory_peroxidase"/>
</dbReference>
<feature type="disulfide bond" evidence="22">
    <location>
        <begin position="120"/>
        <end position="315"/>
    </location>
</feature>
<evidence type="ECO:0000256" key="15">
    <source>
        <dbReference type="ARBA" id="ARBA00023180"/>
    </source>
</evidence>
<feature type="domain" description="Plant heme peroxidase family profile" evidence="24">
    <location>
        <begin position="569"/>
        <end position="812"/>
    </location>
</feature>
<feature type="binding site" evidence="20">
    <location>
        <position position="71"/>
    </location>
    <ligand>
        <name>Ca(2+)</name>
        <dbReference type="ChEBI" id="CHEBI:29108"/>
        <label>1</label>
    </ligand>
</feature>
<feature type="site" description="Transition state stabilizer" evidence="21">
    <location>
        <position position="61"/>
    </location>
</feature>
<accession>A0AAQ3TN27</accession>
<keyword evidence="14 22" id="KW-1015">Disulfide bond</keyword>
<comment type="cofactor">
    <cofactor evidence="2">
        <name>a divalent metal cation</name>
        <dbReference type="ChEBI" id="CHEBI:60240"/>
    </cofactor>
</comment>
<dbReference type="SUPFAM" id="SSF48113">
    <property type="entry name" value="Heme-dependent peroxidases"/>
    <property type="match status" value="4"/>
</dbReference>
<evidence type="ECO:0000256" key="14">
    <source>
        <dbReference type="ARBA" id="ARBA00023157"/>
    </source>
</evidence>
<dbReference type="InterPro" id="IPR000823">
    <property type="entry name" value="Peroxidase_pln"/>
</dbReference>
<proteinExistence type="inferred from homology"/>
<evidence type="ECO:0000256" key="23">
    <source>
        <dbReference type="SAM" id="SignalP"/>
    </source>
</evidence>
<dbReference type="GO" id="GO:0140825">
    <property type="term" value="F:lactoperoxidase activity"/>
    <property type="evidence" value="ECO:0007669"/>
    <property type="project" value="UniProtKB-EC"/>
</dbReference>
<dbReference type="Pfam" id="PF13359">
    <property type="entry name" value="DDE_Tnp_4"/>
    <property type="match status" value="1"/>
</dbReference>
<dbReference type="InterPro" id="IPR027806">
    <property type="entry name" value="HARBI1_dom"/>
</dbReference>
<feature type="binding site" evidence="20">
    <location>
        <position position="247"/>
    </location>
    <ligand>
        <name>Ca(2+)</name>
        <dbReference type="ChEBI" id="CHEBI:29108"/>
        <label>2</label>
    </ligand>
</feature>
<evidence type="ECO:0000256" key="9">
    <source>
        <dbReference type="ARBA" id="ARBA00022723"/>
    </source>
</evidence>
<feature type="disulfide bond" evidence="22">
    <location>
        <begin position="199"/>
        <end position="224"/>
    </location>
</feature>
<feature type="domain" description="Plant heme peroxidase family profile" evidence="24">
    <location>
        <begin position="24"/>
        <end position="316"/>
    </location>
</feature>
<feature type="signal peptide" evidence="23">
    <location>
        <begin position="1"/>
        <end position="23"/>
    </location>
</feature>
<dbReference type="PRINTS" id="PR00461">
    <property type="entry name" value="PLPEROXIDASE"/>
</dbReference>
<evidence type="ECO:0000256" key="7">
    <source>
        <dbReference type="ARBA" id="ARBA00022559"/>
    </source>
</evidence>
<dbReference type="PROSITE" id="PS50873">
    <property type="entry name" value="PEROXIDASE_4"/>
    <property type="match status" value="4"/>
</dbReference>
<evidence type="ECO:0000256" key="19">
    <source>
        <dbReference type="PIRSR" id="PIRSR600823-2"/>
    </source>
</evidence>
<keyword evidence="17" id="KW-0376">Hydrogen peroxide</keyword>
<feature type="disulfide bond" evidence="22">
    <location>
        <begin position="34"/>
        <end position="114"/>
    </location>
</feature>
<dbReference type="PROSITE" id="PS00435">
    <property type="entry name" value="PEROXIDASE_1"/>
    <property type="match status" value="3"/>
</dbReference>
<feature type="active site" description="Proton acceptor" evidence="18">
    <location>
        <position position="65"/>
    </location>
</feature>
<organism evidence="25 26">
    <name type="scientific">Paspalum notatum var. saurae</name>
    <dbReference type="NCBI Taxonomy" id="547442"/>
    <lineage>
        <taxon>Eukaryota</taxon>
        <taxon>Viridiplantae</taxon>
        <taxon>Streptophyta</taxon>
        <taxon>Embryophyta</taxon>
        <taxon>Tracheophyta</taxon>
        <taxon>Spermatophyta</taxon>
        <taxon>Magnoliopsida</taxon>
        <taxon>Liliopsida</taxon>
        <taxon>Poales</taxon>
        <taxon>Poaceae</taxon>
        <taxon>PACMAD clade</taxon>
        <taxon>Panicoideae</taxon>
        <taxon>Andropogonodae</taxon>
        <taxon>Paspaleae</taxon>
        <taxon>Paspalinae</taxon>
        <taxon>Paspalum</taxon>
    </lineage>
</organism>
<keyword evidence="6" id="KW-0964">Secreted</keyword>
<evidence type="ECO:0000256" key="20">
    <source>
        <dbReference type="PIRSR" id="PIRSR600823-3"/>
    </source>
</evidence>
<dbReference type="GO" id="GO:0042744">
    <property type="term" value="P:hydrogen peroxide catabolic process"/>
    <property type="evidence" value="ECO:0007669"/>
    <property type="project" value="UniProtKB-KW"/>
</dbReference>
<dbReference type="InterPro" id="IPR010255">
    <property type="entry name" value="Haem_peroxidase_sf"/>
</dbReference>